<comment type="caution">
    <text evidence="2">The sequence shown here is derived from an EMBL/GenBank/DDBJ whole genome shotgun (WGS) entry which is preliminary data.</text>
</comment>
<accession>A0A9R1WG60</accession>
<reference evidence="2 3" key="1">
    <citation type="journal article" date="2017" name="Nat. Commun.">
        <title>Genome assembly with in vitro proximity ligation data and whole-genome triplication in lettuce.</title>
        <authorList>
            <person name="Reyes-Chin-Wo S."/>
            <person name="Wang Z."/>
            <person name="Yang X."/>
            <person name="Kozik A."/>
            <person name="Arikit S."/>
            <person name="Song C."/>
            <person name="Xia L."/>
            <person name="Froenicke L."/>
            <person name="Lavelle D.O."/>
            <person name="Truco M.J."/>
            <person name="Xia R."/>
            <person name="Zhu S."/>
            <person name="Xu C."/>
            <person name="Xu H."/>
            <person name="Xu X."/>
            <person name="Cox K."/>
            <person name="Korf I."/>
            <person name="Meyers B.C."/>
            <person name="Michelmore R.W."/>
        </authorList>
    </citation>
    <scope>NUCLEOTIDE SEQUENCE [LARGE SCALE GENOMIC DNA]</scope>
    <source>
        <strain evidence="3">cv. Salinas</strain>
        <tissue evidence="2">Seedlings</tissue>
    </source>
</reference>
<comment type="similarity">
    <text evidence="1">Belongs to the eukaryotic mitochondrial porin (TC 1.B.8.1) family.</text>
</comment>
<dbReference type="PANTHER" id="PTHR11743">
    <property type="entry name" value="VOLTAGE-DEPENDENT ANION-SELECTIVE CHANNEL"/>
    <property type="match status" value="1"/>
</dbReference>
<organism evidence="2 3">
    <name type="scientific">Lactuca sativa</name>
    <name type="common">Garden lettuce</name>
    <dbReference type="NCBI Taxonomy" id="4236"/>
    <lineage>
        <taxon>Eukaryota</taxon>
        <taxon>Viridiplantae</taxon>
        <taxon>Streptophyta</taxon>
        <taxon>Embryophyta</taxon>
        <taxon>Tracheophyta</taxon>
        <taxon>Spermatophyta</taxon>
        <taxon>Magnoliopsida</taxon>
        <taxon>eudicotyledons</taxon>
        <taxon>Gunneridae</taxon>
        <taxon>Pentapetalae</taxon>
        <taxon>asterids</taxon>
        <taxon>campanulids</taxon>
        <taxon>Asterales</taxon>
        <taxon>Asteraceae</taxon>
        <taxon>Cichorioideae</taxon>
        <taxon>Cichorieae</taxon>
        <taxon>Lactucinae</taxon>
        <taxon>Lactuca</taxon>
    </lineage>
</organism>
<evidence type="ECO:0000313" key="2">
    <source>
        <dbReference type="EMBL" id="KAJ0223218.1"/>
    </source>
</evidence>
<sequence>MRGQPFSSSLCFIALQFYNIDTPLSPLISSSAMNSGPGLFSNFGKKTKLCMRIISRIVVVFIHLLMRDYQSDQKFSVSTTSVTGVITITLILKDIVASTKTTASFKLNNFKSSKIDTTLTSTYIFFPSTKAIASLELLDFRSGKVGYENETSSSKFTNFTVGISVNLPDSTASIVLGDKGDTIRASCIHHFDQFKKTAVAREFSRRLKTNKTRFTIGECYIVDGQTVVNAKLTNNGKLSVLLKHEIVYYI</sequence>
<dbReference type="InterPro" id="IPR023614">
    <property type="entry name" value="Porin_dom_sf"/>
</dbReference>
<evidence type="ECO:0000256" key="1">
    <source>
        <dbReference type="ARBA" id="ARBA00009624"/>
    </source>
</evidence>
<name>A0A9R1WG60_LACSA</name>
<dbReference type="Gene3D" id="2.40.160.10">
    <property type="entry name" value="Porin"/>
    <property type="match status" value="1"/>
</dbReference>
<dbReference type="GO" id="GO:0005741">
    <property type="term" value="C:mitochondrial outer membrane"/>
    <property type="evidence" value="ECO:0000318"/>
    <property type="project" value="GO_Central"/>
</dbReference>
<dbReference type="PANTHER" id="PTHR11743:SF69">
    <property type="entry name" value="PORIN DOMAIN, EUKARYOTIC PORIN_TOM40-RELATED"/>
    <property type="match status" value="1"/>
</dbReference>
<evidence type="ECO:0000313" key="3">
    <source>
        <dbReference type="Proteomes" id="UP000235145"/>
    </source>
</evidence>
<dbReference type="EMBL" id="NBSK02000002">
    <property type="protein sequence ID" value="KAJ0223218.1"/>
    <property type="molecule type" value="Genomic_DNA"/>
</dbReference>
<dbReference type="Proteomes" id="UP000235145">
    <property type="component" value="Unassembled WGS sequence"/>
</dbReference>
<dbReference type="InterPro" id="IPR027246">
    <property type="entry name" value="Porin_Euk/Tom40"/>
</dbReference>
<dbReference type="AlphaFoldDB" id="A0A9R1WG60"/>
<dbReference type="GO" id="GO:0008308">
    <property type="term" value="F:voltage-gated monoatomic anion channel activity"/>
    <property type="evidence" value="ECO:0000318"/>
    <property type="project" value="GO_Central"/>
</dbReference>
<keyword evidence="3" id="KW-1185">Reference proteome</keyword>
<dbReference type="InterPro" id="IPR001925">
    <property type="entry name" value="Porin_Euk"/>
</dbReference>
<proteinExistence type="inferred from homology"/>
<gene>
    <name evidence="2" type="ORF">LSAT_V11C200077010</name>
</gene>
<protein>
    <submittedName>
        <fullName evidence="2">Uncharacterized protein</fullName>
    </submittedName>
</protein>
<dbReference type="Pfam" id="PF01459">
    <property type="entry name" value="Porin_3"/>
    <property type="match status" value="1"/>
</dbReference>